<dbReference type="Pfam" id="PF16507">
    <property type="entry name" value="HEAT_PSME4_mid"/>
    <property type="match status" value="1"/>
</dbReference>
<dbReference type="EMBL" id="BTRK01000006">
    <property type="protein sequence ID" value="GMR58088.1"/>
    <property type="molecule type" value="Genomic_DNA"/>
</dbReference>
<accession>A0AAN5D7U0</accession>
<feature type="non-terminal residue" evidence="2">
    <location>
        <position position="114"/>
    </location>
</feature>
<dbReference type="GO" id="GO:0016504">
    <property type="term" value="F:peptidase activator activity"/>
    <property type="evidence" value="ECO:0007669"/>
    <property type="project" value="InterPro"/>
</dbReference>
<dbReference type="PANTHER" id="PTHR32170">
    <property type="entry name" value="PROTEASOME ACTIVATOR COMPLEX SUBUNIT 4"/>
    <property type="match status" value="1"/>
</dbReference>
<dbReference type="Proteomes" id="UP001328107">
    <property type="component" value="Unassembled WGS sequence"/>
</dbReference>
<reference evidence="3" key="1">
    <citation type="submission" date="2022-10" db="EMBL/GenBank/DDBJ databases">
        <title>Genome assembly of Pristionchus species.</title>
        <authorList>
            <person name="Yoshida K."/>
            <person name="Sommer R.J."/>
        </authorList>
    </citation>
    <scope>NUCLEOTIDE SEQUENCE [LARGE SCALE GENOMIC DNA]</scope>
    <source>
        <strain evidence="3">RS5460</strain>
    </source>
</reference>
<evidence type="ECO:0000313" key="2">
    <source>
        <dbReference type="EMBL" id="GMR58088.1"/>
    </source>
</evidence>
<gene>
    <name evidence="2" type="ORF">PMAYCL1PPCAC_28283</name>
</gene>
<evidence type="ECO:0000259" key="1">
    <source>
        <dbReference type="Pfam" id="PF16507"/>
    </source>
</evidence>
<comment type="caution">
    <text evidence="2">The sequence shown here is derived from an EMBL/GenBank/DDBJ whole genome shotgun (WGS) entry which is preliminary data.</text>
</comment>
<organism evidence="2 3">
    <name type="scientific">Pristionchus mayeri</name>
    <dbReference type="NCBI Taxonomy" id="1317129"/>
    <lineage>
        <taxon>Eukaryota</taxon>
        <taxon>Metazoa</taxon>
        <taxon>Ecdysozoa</taxon>
        <taxon>Nematoda</taxon>
        <taxon>Chromadorea</taxon>
        <taxon>Rhabditida</taxon>
        <taxon>Rhabditina</taxon>
        <taxon>Diplogasteromorpha</taxon>
        <taxon>Diplogasteroidea</taxon>
        <taxon>Neodiplogasteridae</taxon>
        <taxon>Pristionchus</taxon>
    </lineage>
</organism>
<evidence type="ECO:0000313" key="3">
    <source>
        <dbReference type="Proteomes" id="UP001328107"/>
    </source>
</evidence>
<dbReference type="InterPro" id="IPR035309">
    <property type="entry name" value="PSME4"/>
</dbReference>
<dbReference type="GO" id="GO:0070628">
    <property type="term" value="F:proteasome binding"/>
    <property type="evidence" value="ECO:0007669"/>
    <property type="project" value="InterPro"/>
</dbReference>
<proteinExistence type="predicted"/>
<dbReference type="InterPro" id="IPR032430">
    <property type="entry name" value="Blm10_mid"/>
</dbReference>
<feature type="non-terminal residue" evidence="2">
    <location>
        <position position="1"/>
    </location>
</feature>
<feature type="domain" description="Proteasome activator Blm10 middle HEAT repeats region" evidence="1">
    <location>
        <begin position="76"/>
        <end position="114"/>
    </location>
</feature>
<name>A0AAN5D7U0_9BILA</name>
<dbReference type="GO" id="GO:0005829">
    <property type="term" value="C:cytosol"/>
    <property type="evidence" value="ECO:0007669"/>
    <property type="project" value="TreeGrafter"/>
</dbReference>
<dbReference type="AlphaFoldDB" id="A0AAN5D7U0"/>
<dbReference type="GO" id="GO:0010499">
    <property type="term" value="P:proteasomal ubiquitin-independent protein catabolic process"/>
    <property type="evidence" value="ECO:0007669"/>
    <property type="project" value="TreeGrafter"/>
</dbReference>
<keyword evidence="3" id="KW-1185">Reference proteome</keyword>
<dbReference type="GO" id="GO:0005634">
    <property type="term" value="C:nucleus"/>
    <property type="evidence" value="ECO:0007669"/>
    <property type="project" value="TreeGrafter"/>
</dbReference>
<protein>
    <recommendedName>
        <fullName evidence="1">Proteasome activator Blm10 middle HEAT repeats region domain-containing protein</fullName>
    </recommendedName>
</protein>
<dbReference type="PANTHER" id="PTHR32170:SF3">
    <property type="entry name" value="PROTEASOME ACTIVATOR COMPLEX SUBUNIT 4"/>
    <property type="match status" value="1"/>
</dbReference>
<sequence>QFRPLLCPSSDGMLKGMKLLQMFLPTMMTKEEHASFGADLWFEEVWHHFISIQRNSIVEPYQVRLFTRLSRAQSYLTRLMTIIESFLHPSNYGNHSSPLLNLLNRLVNEMVNRI</sequence>